<organism evidence="9 10">
    <name type="scientific">Halomonas campaniensis</name>
    <dbReference type="NCBI Taxonomy" id="213554"/>
    <lineage>
        <taxon>Bacteria</taxon>
        <taxon>Pseudomonadati</taxon>
        <taxon>Pseudomonadota</taxon>
        <taxon>Gammaproteobacteria</taxon>
        <taxon>Oceanospirillales</taxon>
        <taxon>Halomonadaceae</taxon>
        <taxon>Halomonas</taxon>
    </lineage>
</organism>
<dbReference type="NCBIfam" id="NF004310">
    <property type="entry name" value="PRK05707.1"/>
    <property type="match status" value="1"/>
</dbReference>
<evidence type="ECO:0000256" key="4">
    <source>
        <dbReference type="ARBA" id="ARBA00022695"/>
    </source>
</evidence>
<keyword evidence="5" id="KW-0235">DNA replication</keyword>
<dbReference type="PANTHER" id="PTHR11669:SF8">
    <property type="entry name" value="DNA POLYMERASE III SUBUNIT DELTA"/>
    <property type="match status" value="1"/>
</dbReference>
<dbReference type="Gene3D" id="3.40.50.300">
    <property type="entry name" value="P-loop containing nucleotide triphosphate hydrolases"/>
    <property type="match status" value="1"/>
</dbReference>
<reference evidence="9 10" key="1">
    <citation type="submission" date="2020-08" db="EMBL/GenBank/DDBJ databases">
        <title>Genomic Encyclopedia of Archaeal and Bacterial Type Strains, Phase II (KMG-II): from individual species to whole genera.</title>
        <authorList>
            <person name="Goeker M."/>
        </authorList>
    </citation>
    <scope>NUCLEOTIDE SEQUENCE [LARGE SCALE GENOMIC DNA]</scope>
    <source>
        <strain evidence="9 10">5AG</strain>
    </source>
</reference>
<dbReference type="Pfam" id="PF13177">
    <property type="entry name" value="DNA_pol3_delta2"/>
    <property type="match status" value="1"/>
</dbReference>
<dbReference type="InterPro" id="IPR004622">
    <property type="entry name" value="DNA_pol_HolB"/>
</dbReference>
<dbReference type="EC" id="2.7.7.7" evidence="1"/>
<accession>A0A7W5P9W0</accession>
<gene>
    <name evidence="9" type="ORF">BDK63_000907</name>
</gene>
<dbReference type="GO" id="GO:0006261">
    <property type="term" value="P:DNA-templated DNA replication"/>
    <property type="evidence" value="ECO:0007669"/>
    <property type="project" value="TreeGrafter"/>
</dbReference>
<proteinExistence type="predicted"/>
<dbReference type="InterPro" id="IPR015199">
    <property type="entry name" value="DNA_pol_III_delta_C"/>
</dbReference>
<comment type="caution">
    <text evidence="9">The sequence shown here is derived from an EMBL/GenBank/DDBJ whole genome shotgun (WGS) entry which is preliminary data.</text>
</comment>
<dbReference type="SUPFAM" id="SSF52540">
    <property type="entry name" value="P-loop containing nucleoside triphosphate hydrolases"/>
    <property type="match status" value="1"/>
</dbReference>
<dbReference type="NCBIfam" id="TIGR00678">
    <property type="entry name" value="holB"/>
    <property type="match status" value="1"/>
</dbReference>
<keyword evidence="4 9" id="KW-0548">Nucleotidyltransferase</keyword>
<dbReference type="InterPro" id="IPR027417">
    <property type="entry name" value="P-loop_NTPase"/>
</dbReference>
<dbReference type="AlphaFoldDB" id="A0A7W5P9W0"/>
<dbReference type="Pfam" id="PF09115">
    <property type="entry name" value="DNApol3-delta_C"/>
    <property type="match status" value="1"/>
</dbReference>
<dbReference type="RefSeq" id="WP_183330170.1">
    <property type="nucleotide sequence ID" value="NZ_JACHZF010000005.1"/>
</dbReference>
<keyword evidence="6" id="KW-0239">DNA-directed DNA polymerase</keyword>
<evidence type="ECO:0000259" key="8">
    <source>
        <dbReference type="Pfam" id="PF09115"/>
    </source>
</evidence>
<evidence type="ECO:0000256" key="2">
    <source>
        <dbReference type="ARBA" id="ARBA00014363"/>
    </source>
</evidence>
<evidence type="ECO:0000256" key="1">
    <source>
        <dbReference type="ARBA" id="ARBA00012417"/>
    </source>
</evidence>
<evidence type="ECO:0000313" key="9">
    <source>
        <dbReference type="EMBL" id="MBB3330065.1"/>
    </source>
</evidence>
<dbReference type="GO" id="GO:0009360">
    <property type="term" value="C:DNA polymerase III complex"/>
    <property type="evidence" value="ECO:0007669"/>
    <property type="project" value="InterPro"/>
</dbReference>
<dbReference type="Gene3D" id="1.20.272.10">
    <property type="match status" value="1"/>
</dbReference>
<dbReference type="PANTHER" id="PTHR11669">
    <property type="entry name" value="REPLICATION FACTOR C / DNA POLYMERASE III GAMMA-TAU SUBUNIT"/>
    <property type="match status" value="1"/>
</dbReference>
<dbReference type="EMBL" id="JACHZF010000005">
    <property type="protein sequence ID" value="MBB3330065.1"/>
    <property type="molecule type" value="Genomic_DNA"/>
</dbReference>
<feature type="domain" description="DNA polymerase III delta subunit C-terminal" evidence="8">
    <location>
        <begin position="222"/>
        <end position="337"/>
    </location>
</feature>
<dbReference type="GO" id="GO:0003887">
    <property type="term" value="F:DNA-directed DNA polymerase activity"/>
    <property type="evidence" value="ECO:0007669"/>
    <property type="project" value="UniProtKB-KW"/>
</dbReference>
<keyword evidence="10" id="KW-1185">Reference proteome</keyword>
<evidence type="ECO:0000256" key="7">
    <source>
        <dbReference type="ARBA" id="ARBA00049244"/>
    </source>
</evidence>
<evidence type="ECO:0000256" key="3">
    <source>
        <dbReference type="ARBA" id="ARBA00022679"/>
    </source>
</evidence>
<dbReference type="InterPro" id="IPR050238">
    <property type="entry name" value="DNA_Rep/Repair_Clamp_Loader"/>
</dbReference>
<comment type="catalytic activity">
    <reaction evidence="7">
        <text>DNA(n) + a 2'-deoxyribonucleoside 5'-triphosphate = DNA(n+1) + diphosphate</text>
        <dbReference type="Rhea" id="RHEA:22508"/>
        <dbReference type="Rhea" id="RHEA-COMP:17339"/>
        <dbReference type="Rhea" id="RHEA-COMP:17340"/>
        <dbReference type="ChEBI" id="CHEBI:33019"/>
        <dbReference type="ChEBI" id="CHEBI:61560"/>
        <dbReference type="ChEBI" id="CHEBI:173112"/>
        <dbReference type="EC" id="2.7.7.7"/>
    </reaction>
</comment>
<sequence>MALNEAGPVVEAPGLPLPWLRARFDELTRLMDAGRLPHALLISGPRGVGKRSLADALIARVLCAAPGEAACGHCHGCRMLASGYHPDLLRVEPEQGKRQIRIDPIREVNAFVAQTAQQGGYRVILIAPAETMNVAAANALLKSLEEPGGRTLFVLLADIPSRMLPTIRSRCQHWSLAPPPPEACLPWLTERLGGEDEARFWWRVAGGLPLAALDRAEPESRALRQQLVETFEALVRGAEPVAEAARLERQSTEAILWYGIAWLEDLIRLGLSGESPERAPSLRNPDLLPLYRQAVKNARVRDWFRLLDYAREQRRLLASGGNPNPQLVLEAWLVRWSALLRS</sequence>
<evidence type="ECO:0000313" key="10">
    <source>
        <dbReference type="Proteomes" id="UP000553442"/>
    </source>
</evidence>
<protein>
    <recommendedName>
        <fullName evidence="2">DNA polymerase III subunit delta'</fullName>
        <ecNumber evidence="1">2.7.7.7</ecNumber>
    </recommendedName>
</protein>
<keyword evidence="3 9" id="KW-0808">Transferase</keyword>
<name>A0A7W5P9W0_9GAMM</name>
<dbReference type="Proteomes" id="UP000553442">
    <property type="component" value="Unassembled WGS sequence"/>
</dbReference>
<evidence type="ECO:0000256" key="6">
    <source>
        <dbReference type="ARBA" id="ARBA00022932"/>
    </source>
</evidence>
<evidence type="ECO:0000256" key="5">
    <source>
        <dbReference type="ARBA" id="ARBA00022705"/>
    </source>
</evidence>
<dbReference type="GO" id="GO:0008408">
    <property type="term" value="F:3'-5' exonuclease activity"/>
    <property type="evidence" value="ECO:0007669"/>
    <property type="project" value="InterPro"/>
</dbReference>
<dbReference type="GO" id="GO:0003677">
    <property type="term" value="F:DNA binding"/>
    <property type="evidence" value="ECO:0007669"/>
    <property type="project" value="InterPro"/>
</dbReference>